<dbReference type="GO" id="GO:0003676">
    <property type="term" value="F:nucleic acid binding"/>
    <property type="evidence" value="ECO:0007669"/>
    <property type="project" value="InterPro"/>
</dbReference>
<dbReference type="PANTHER" id="PTHR47326:SF1">
    <property type="entry name" value="HTH PSQ-TYPE DOMAIN-CONTAINING PROTEIN"/>
    <property type="match status" value="1"/>
</dbReference>
<dbReference type="Proteomes" id="UP000499080">
    <property type="component" value="Unassembled WGS sequence"/>
</dbReference>
<sequence length="140" mass="15860">MVKRESVNAVIVFSFSKGQCVVRVTAAFIVGIFFFEEIGPSDPVTCTVNGTRYESLLRNQLIPELQQRGCVDSTIFMQAGAPAHIATSVKQLLYLHFGNDRIMSRHFPTAWLPQSPDLNPCDFWMWGYLKDVVYGVRLRT</sequence>
<protein>
    <recommendedName>
        <fullName evidence="3">Tc1-like transposase DDE domain-containing protein</fullName>
    </recommendedName>
</protein>
<evidence type="ECO:0008006" key="3">
    <source>
        <dbReference type="Google" id="ProtNLM"/>
    </source>
</evidence>
<accession>A0A4Y2SH90</accession>
<dbReference type="PANTHER" id="PTHR47326">
    <property type="entry name" value="TRANSPOSABLE ELEMENT TC3 TRANSPOSASE-LIKE PROTEIN"/>
    <property type="match status" value="1"/>
</dbReference>
<evidence type="ECO:0000313" key="1">
    <source>
        <dbReference type="EMBL" id="GBN87143.1"/>
    </source>
</evidence>
<dbReference type="InterPro" id="IPR036397">
    <property type="entry name" value="RNaseH_sf"/>
</dbReference>
<proteinExistence type="predicted"/>
<evidence type="ECO:0000313" key="2">
    <source>
        <dbReference type="Proteomes" id="UP000499080"/>
    </source>
</evidence>
<keyword evidence="2" id="KW-1185">Reference proteome</keyword>
<gene>
    <name evidence="1" type="ORF">AVEN_173265_1</name>
</gene>
<organism evidence="1 2">
    <name type="scientific">Araneus ventricosus</name>
    <name type="common">Orbweaver spider</name>
    <name type="synonym">Epeira ventricosa</name>
    <dbReference type="NCBI Taxonomy" id="182803"/>
    <lineage>
        <taxon>Eukaryota</taxon>
        <taxon>Metazoa</taxon>
        <taxon>Ecdysozoa</taxon>
        <taxon>Arthropoda</taxon>
        <taxon>Chelicerata</taxon>
        <taxon>Arachnida</taxon>
        <taxon>Araneae</taxon>
        <taxon>Araneomorphae</taxon>
        <taxon>Entelegynae</taxon>
        <taxon>Araneoidea</taxon>
        <taxon>Araneidae</taxon>
        <taxon>Araneus</taxon>
    </lineage>
</organism>
<dbReference type="OrthoDB" id="6436543at2759"/>
<dbReference type="AlphaFoldDB" id="A0A4Y2SH90"/>
<dbReference type="Gene3D" id="3.30.420.10">
    <property type="entry name" value="Ribonuclease H-like superfamily/Ribonuclease H"/>
    <property type="match status" value="1"/>
</dbReference>
<dbReference type="EMBL" id="BGPR01021654">
    <property type="protein sequence ID" value="GBN87143.1"/>
    <property type="molecule type" value="Genomic_DNA"/>
</dbReference>
<reference evidence="1 2" key="1">
    <citation type="journal article" date="2019" name="Sci. Rep.">
        <title>Orb-weaving spider Araneus ventricosus genome elucidates the spidroin gene catalogue.</title>
        <authorList>
            <person name="Kono N."/>
            <person name="Nakamura H."/>
            <person name="Ohtoshi R."/>
            <person name="Moran D.A.P."/>
            <person name="Shinohara A."/>
            <person name="Yoshida Y."/>
            <person name="Fujiwara M."/>
            <person name="Mori M."/>
            <person name="Tomita M."/>
            <person name="Arakawa K."/>
        </authorList>
    </citation>
    <scope>NUCLEOTIDE SEQUENCE [LARGE SCALE GENOMIC DNA]</scope>
</reference>
<comment type="caution">
    <text evidence="1">The sequence shown here is derived from an EMBL/GenBank/DDBJ whole genome shotgun (WGS) entry which is preliminary data.</text>
</comment>
<name>A0A4Y2SH90_ARAVE</name>